<feature type="compositionally biased region" description="Basic residues" evidence="3">
    <location>
        <begin position="148"/>
        <end position="160"/>
    </location>
</feature>
<feature type="region of interest" description="Disordered" evidence="3">
    <location>
        <begin position="281"/>
        <end position="382"/>
    </location>
</feature>
<feature type="compositionally biased region" description="Basic and acidic residues" evidence="3">
    <location>
        <begin position="112"/>
        <end position="126"/>
    </location>
</feature>
<dbReference type="EMBL" id="EAAA01001423">
    <property type="status" value="NOT_ANNOTATED_CDS"/>
    <property type="molecule type" value="Genomic_DNA"/>
</dbReference>
<reference evidence="4" key="4">
    <citation type="submission" date="2025-09" db="UniProtKB">
        <authorList>
            <consortium name="Ensembl"/>
        </authorList>
    </citation>
    <scope>IDENTIFICATION</scope>
</reference>
<reference evidence="4" key="2">
    <citation type="journal article" date="2008" name="Genome Biol.">
        <title>Improved genome assembly and evidence-based global gene model set for the chordate Ciona intestinalis: new insight into intron and operon populations.</title>
        <authorList>
            <person name="Satou Y."/>
            <person name="Mineta K."/>
            <person name="Ogasawara M."/>
            <person name="Sasakura Y."/>
            <person name="Shoguchi E."/>
            <person name="Ueno K."/>
            <person name="Yamada L."/>
            <person name="Matsumoto J."/>
            <person name="Wasserscheid J."/>
            <person name="Dewar K."/>
            <person name="Wiley G.B."/>
            <person name="Macmil S.L."/>
            <person name="Roe B.A."/>
            <person name="Zeller R.W."/>
            <person name="Hastings K.E."/>
            <person name="Lemaire P."/>
            <person name="Lindquist E."/>
            <person name="Endo T."/>
            <person name="Hotta K."/>
            <person name="Inaba K."/>
        </authorList>
    </citation>
    <scope>NUCLEOTIDE SEQUENCE [LARGE SCALE GENOMIC DNA]</scope>
    <source>
        <strain evidence="4">wild type</strain>
    </source>
</reference>
<feature type="compositionally biased region" description="Low complexity" evidence="3">
    <location>
        <begin position="26"/>
        <end position="37"/>
    </location>
</feature>
<dbReference type="Ensembl" id="ENSCINT00000010354.3">
    <property type="protein sequence ID" value="ENSCINP00000010354.3"/>
    <property type="gene ID" value="ENSCING00000005035.3"/>
</dbReference>
<dbReference type="PANTHER" id="PTHR23035">
    <property type="entry name" value="CILIA- AND FLAGELLA-ASSOCIATED PROTEIN 97-RELATED"/>
    <property type="match status" value="1"/>
</dbReference>
<comment type="similarity">
    <text evidence="1">Belongs to the CFAP97 family.</text>
</comment>
<dbReference type="Proteomes" id="UP000008144">
    <property type="component" value="Chromosome 2"/>
</dbReference>
<accession>A0A1W2WJE3</accession>
<feature type="compositionally biased region" description="Basic and acidic residues" evidence="3">
    <location>
        <begin position="312"/>
        <end position="322"/>
    </location>
</feature>
<feature type="compositionally biased region" description="Polar residues" evidence="3">
    <location>
        <begin position="354"/>
        <end position="363"/>
    </location>
</feature>
<dbReference type="HOGENOM" id="CLU_576107_0_0_1"/>
<feature type="region of interest" description="Disordered" evidence="3">
    <location>
        <begin position="1"/>
        <end position="164"/>
    </location>
</feature>
<evidence type="ECO:0000256" key="2">
    <source>
        <dbReference type="ARBA" id="ARBA00021424"/>
    </source>
</evidence>
<dbReference type="RefSeq" id="XP_002129621.1">
    <property type="nucleotide sequence ID" value="XM_002129585.5"/>
</dbReference>
<dbReference type="Pfam" id="PF13879">
    <property type="entry name" value="Hmw_CFAP97"/>
    <property type="match status" value="1"/>
</dbReference>
<evidence type="ECO:0000313" key="4">
    <source>
        <dbReference type="Ensembl" id="ENSCINP00000010354.3"/>
    </source>
</evidence>
<reference evidence="4" key="3">
    <citation type="submission" date="2025-08" db="UniProtKB">
        <authorList>
            <consortium name="Ensembl"/>
        </authorList>
    </citation>
    <scope>IDENTIFICATION</scope>
</reference>
<feature type="compositionally biased region" description="Basic and acidic residues" evidence="3">
    <location>
        <begin position="281"/>
        <end position="293"/>
    </location>
</feature>
<dbReference type="GeneTree" id="ENSGT00390000010356"/>
<dbReference type="InterPro" id="IPR038791">
    <property type="entry name" value="Cfap97/Hemingway"/>
</dbReference>
<accession>F6TA62</accession>
<dbReference type="STRING" id="7719.ENSCINP00000010354"/>
<reference evidence="5" key="1">
    <citation type="journal article" date="2002" name="Science">
        <title>The draft genome of Ciona intestinalis: insights into chordate and vertebrate origins.</title>
        <authorList>
            <person name="Dehal P."/>
            <person name="Satou Y."/>
            <person name="Campbell R.K."/>
            <person name="Chapman J."/>
            <person name="Degnan B."/>
            <person name="De Tomaso A."/>
            <person name="Davidson B."/>
            <person name="Di Gregorio A."/>
            <person name="Gelpke M."/>
            <person name="Goodstein D.M."/>
            <person name="Harafuji N."/>
            <person name="Hastings K.E."/>
            <person name="Ho I."/>
            <person name="Hotta K."/>
            <person name="Huang W."/>
            <person name="Kawashima T."/>
            <person name="Lemaire P."/>
            <person name="Martinez D."/>
            <person name="Meinertzhagen I.A."/>
            <person name="Necula S."/>
            <person name="Nonaka M."/>
            <person name="Putnam N."/>
            <person name="Rash S."/>
            <person name="Saiga H."/>
            <person name="Satake M."/>
            <person name="Terry A."/>
            <person name="Yamada L."/>
            <person name="Wang H.G."/>
            <person name="Awazu S."/>
            <person name="Azumi K."/>
            <person name="Boore J."/>
            <person name="Branno M."/>
            <person name="Chin-Bow S."/>
            <person name="DeSantis R."/>
            <person name="Doyle S."/>
            <person name="Francino P."/>
            <person name="Keys D.N."/>
            <person name="Haga S."/>
            <person name="Hayashi H."/>
            <person name="Hino K."/>
            <person name="Imai K.S."/>
            <person name="Inaba K."/>
            <person name="Kano S."/>
            <person name="Kobayashi K."/>
            <person name="Kobayashi M."/>
            <person name="Lee B.I."/>
            <person name="Makabe K.W."/>
            <person name="Manohar C."/>
            <person name="Matassi G."/>
            <person name="Medina M."/>
            <person name="Mochizuki Y."/>
            <person name="Mount S."/>
            <person name="Morishita T."/>
            <person name="Miura S."/>
            <person name="Nakayama A."/>
            <person name="Nishizaka S."/>
            <person name="Nomoto H."/>
            <person name="Ohta F."/>
            <person name="Oishi K."/>
            <person name="Rigoutsos I."/>
            <person name="Sano M."/>
            <person name="Sasaki A."/>
            <person name="Sasakura Y."/>
            <person name="Shoguchi E."/>
            <person name="Shin-i T."/>
            <person name="Spagnuolo A."/>
            <person name="Stainier D."/>
            <person name="Suzuki M.M."/>
            <person name="Tassy O."/>
            <person name="Takatori N."/>
            <person name="Tokuoka M."/>
            <person name="Yagi K."/>
            <person name="Yoshizaki F."/>
            <person name="Wada S."/>
            <person name="Zhang C."/>
            <person name="Hyatt P.D."/>
            <person name="Larimer F."/>
            <person name="Detter C."/>
            <person name="Doggett N."/>
            <person name="Glavina T."/>
            <person name="Hawkins T."/>
            <person name="Richardson P."/>
            <person name="Lucas S."/>
            <person name="Kohara Y."/>
            <person name="Levine M."/>
            <person name="Satoh N."/>
            <person name="Rokhsar D.S."/>
        </authorList>
    </citation>
    <scope>NUCLEOTIDE SEQUENCE [LARGE SCALE GENOMIC DNA]</scope>
</reference>
<evidence type="ECO:0000256" key="3">
    <source>
        <dbReference type="SAM" id="MobiDB-lite"/>
    </source>
</evidence>
<dbReference type="KEGG" id="cin:100183866"/>
<evidence type="ECO:0000313" key="5">
    <source>
        <dbReference type="Proteomes" id="UP000008144"/>
    </source>
</evidence>
<proteinExistence type="inferred from homology"/>
<dbReference type="InterPro" id="IPR029488">
    <property type="entry name" value="Hmw/CFAP97"/>
</dbReference>
<feature type="compositionally biased region" description="Polar residues" evidence="3">
    <location>
        <begin position="47"/>
        <end position="77"/>
    </location>
</feature>
<feature type="compositionally biased region" description="Basic and acidic residues" evidence="3">
    <location>
        <begin position="1"/>
        <end position="10"/>
    </location>
</feature>
<feature type="compositionally biased region" description="Acidic residues" evidence="3">
    <location>
        <begin position="81"/>
        <end position="97"/>
    </location>
</feature>
<name>F6TA62_CIOIN</name>
<sequence>MDNVVDHDFFDDPPTFEGKRKVENNSKSFLSQFQSSSSEDELTSRSHTNLHGTNGRESGDNKQSTPVKNKTPQNSSPSYENDFESSSDEEDDLSDEGAGEHMNKIHVQVNRKQRDQADKRNNKHDDDSSDSVTDVSPLSSPDMSPNMNRRKIKAGKHHKGGQTASKHIDYINVQHVPKLNVSFKTPESNQSYHDRHVPIIKERNKSNNKYHEKLSSYADYLSSSDEETHHRFDGRRKPDARQNRALENHRQRLLSSTAMESKDISHLLETVLGFEQKAQENRYAERQHERMRPNSEQASRRKNMSFSNQQVREIDRENRRLLNEITKSTRKQQRPSSASSVRSVSSIKSDTSNRSRQSMVSHASSTSSYRKSNKSPTKLYHSAINRINYQRQIERENLKMLKRLRSCKSTPGLGRKTQLSEYKKQKGFMGSSIDRNGMSMRKARELTQNAEVVKEVLGKSEGRYSAKPAWQDSW</sequence>
<dbReference type="OrthoDB" id="515313at2759"/>
<organism evidence="4 5">
    <name type="scientific">Ciona intestinalis</name>
    <name type="common">Transparent sea squirt</name>
    <name type="synonym">Ascidia intestinalis</name>
    <dbReference type="NCBI Taxonomy" id="7719"/>
    <lineage>
        <taxon>Eukaryota</taxon>
        <taxon>Metazoa</taxon>
        <taxon>Chordata</taxon>
        <taxon>Tunicata</taxon>
        <taxon>Ascidiacea</taxon>
        <taxon>Phlebobranchia</taxon>
        <taxon>Cionidae</taxon>
        <taxon>Ciona</taxon>
    </lineage>
</organism>
<keyword evidence="5" id="KW-1185">Reference proteome</keyword>
<protein>
    <recommendedName>
        <fullName evidence="2">Cilia- and flagella-associated protein 97</fullName>
    </recommendedName>
</protein>
<dbReference type="PANTHER" id="PTHR23035:SF1">
    <property type="entry name" value="CILIA- AND FLAGELLA-ASSOCIATED PROTEIN 97"/>
    <property type="match status" value="1"/>
</dbReference>
<dbReference type="InParanoid" id="F6TA62"/>
<dbReference type="GeneID" id="100183866"/>
<dbReference type="AlphaFoldDB" id="F6TA62"/>
<evidence type="ECO:0000256" key="1">
    <source>
        <dbReference type="ARBA" id="ARBA00008315"/>
    </source>
</evidence>
<feature type="compositionally biased region" description="Low complexity" evidence="3">
    <location>
        <begin position="130"/>
        <end position="142"/>
    </location>
</feature>
<gene>
    <name evidence="4" type="primary">LOC100183866</name>
</gene>
<feature type="compositionally biased region" description="Low complexity" evidence="3">
    <location>
        <begin position="336"/>
        <end position="352"/>
    </location>
</feature>